<evidence type="ECO:0000313" key="9">
    <source>
        <dbReference type="Proteomes" id="UP000614469"/>
    </source>
</evidence>
<dbReference type="InterPro" id="IPR052165">
    <property type="entry name" value="Membrane_assoc_protease"/>
</dbReference>
<dbReference type="PANTHER" id="PTHR33507">
    <property type="entry name" value="INNER MEMBRANE PROTEIN YBBJ"/>
    <property type="match status" value="1"/>
</dbReference>
<feature type="transmembrane region" description="Helical" evidence="5">
    <location>
        <begin position="104"/>
        <end position="127"/>
    </location>
</feature>
<dbReference type="Gene3D" id="2.40.50.140">
    <property type="entry name" value="Nucleic acid-binding proteins"/>
    <property type="match status" value="1"/>
</dbReference>
<evidence type="ECO:0000259" key="6">
    <source>
        <dbReference type="Pfam" id="PF01957"/>
    </source>
</evidence>
<dbReference type="AlphaFoldDB" id="A0A8J6TDX6"/>
<sequence>MDTVLLNPNIAYLFLVSGVLLTFFALVTPGTGFLEVGAFFVMALAGYAIYNLPIHLWALILLGVSVIPFVMAIRSTTKRGLYLSSSIVGVVIGSAYLFRGEGLAPAVNIFLVIIVSLLMGGFLWFVIIKTLEALEARPSHDLDALTGRIGEAKTEIHDEGSAQIAGELWTARSENLILAGSRVRVTKRNGFILTVEEIEE</sequence>
<comment type="subcellular location">
    <subcellularLocation>
        <location evidence="1">Membrane</location>
        <topology evidence="1">Multi-pass membrane protein</topology>
    </subcellularLocation>
</comment>
<proteinExistence type="predicted"/>
<accession>A0A8J6TDX6</accession>
<evidence type="ECO:0000256" key="5">
    <source>
        <dbReference type="SAM" id="Phobius"/>
    </source>
</evidence>
<dbReference type="Pfam" id="PF01957">
    <property type="entry name" value="NfeD"/>
    <property type="match status" value="1"/>
</dbReference>
<feature type="domain" description="NfeD-like C-terminal" evidence="6">
    <location>
        <begin position="143"/>
        <end position="196"/>
    </location>
</feature>
<comment type="caution">
    <text evidence="8">The sequence shown here is derived from an EMBL/GenBank/DDBJ whole genome shotgun (WGS) entry which is preliminary data.</text>
</comment>
<evidence type="ECO:0000313" key="8">
    <source>
        <dbReference type="EMBL" id="MBC8333928.1"/>
    </source>
</evidence>
<evidence type="ECO:0000256" key="4">
    <source>
        <dbReference type="ARBA" id="ARBA00023136"/>
    </source>
</evidence>
<keyword evidence="4 5" id="KW-0472">Membrane</keyword>
<keyword evidence="3 5" id="KW-1133">Transmembrane helix</keyword>
<evidence type="ECO:0008006" key="10">
    <source>
        <dbReference type="Google" id="ProtNLM"/>
    </source>
</evidence>
<reference evidence="8 9" key="1">
    <citation type="submission" date="2020-08" db="EMBL/GenBank/DDBJ databases">
        <title>Bridging the membrane lipid divide: bacteria of the FCB group superphylum have the potential to synthesize archaeal ether lipids.</title>
        <authorList>
            <person name="Villanueva L."/>
            <person name="Von Meijenfeldt F.A.B."/>
            <person name="Westbye A.B."/>
            <person name="Yadav S."/>
            <person name="Hopmans E.C."/>
            <person name="Dutilh B.E."/>
            <person name="Sinninghe Damste J.S."/>
        </authorList>
    </citation>
    <scope>NUCLEOTIDE SEQUENCE [LARGE SCALE GENOMIC DNA]</scope>
    <source>
        <strain evidence="8">NIOZ-UU36</strain>
    </source>
</reference>
<feature type="transmembrane region" description="Helical" evidence="5">
    <location>
        <begin position="56"/>
        <end position="73"/>
    </location>
</feature>
<gene>
    <name evidence="8" type="ORF">H8E29_01570</name>
</gene>
<evidence type="ECO:0000259" key="7">
    <source>
        <dbReference type="Pfam" id="PF24961"/>
    </source>
</evidence>
<dbReference type="InterPro" id="IPR002810">
    <property type="entry name" value="NfeD-like_C"/>
</dbReference>
<dbReference type="SUPFAM" id="SSF141322">
    <property type="entry name" value="NfeD domain-like"/>
    <property type="match status" value="1"/>
</dbReference>
<feature type="transmembrane region" description="Helical" evidence="5">
    <location>
        <begin position="80"/>
        <end position="98"/>
    </location>
</feature>
<dbReference type="InterPro" id="IPR012340">
    <property type="entry name" value="NA-bd_OB-fold"/>
</dbReference>
<organism evidence="8 9">
    <name type="scientific">Candidatus Desulfolinea nitratireducens</name>
    <dbReference type="NCBI Taxonomy" id="2841698"/>
    <lineage>
        <taxon>Bacteria</taxon>
        <taxon>Bacillati</taxon>
        <taxon>Chloroflexota</taxon>
        <taxon>Anaerolineae</taxon>
        <taxon>Anaerolineales</taxon>
        <taxon>Anaerolineales incertae sedis</taxon>
        <taxon>Candidatus Desulfolinea</taxon>
    </lineage>
</organism>
<evidence type="ECO:0000256" key="2">
    <source>
        <dbReference type="ARBA" id="ARBA00022692"/>
    </source>
</evidence>
<protein>
    <recommendedName>
        <fullName evidence="10">NfeD-like C-terminal domain-containing protein</fullName>
    </recommendedName>
</protein>
<evidence type="ECO:0000256" key="3">
    <source>
        <dbReference type="ARBA" id="ARBA00022989"/>
    </source>
</evidence>
<evidence type="ECO:0000256" key="1">
    <source>
        <dbReference type="ARBA" id="ARBA00004141"/>
    </source>
</evidence>
<dbReference type="InterPro" id="IPR056739">
    <property type="entry name" value="NfeD_membrane"/>
</dbReference>
<feature type="transmembrane region" description="Helical" evidence="5">
    <location>
        <begin position="6"/>
        <end position="26"/>
    </location>
</feature>
<name>A0A8J6TDX6_9CHLR</name>
<dbReference type="GO" id="GO:0016020">
    <property type="term" value="C:membrane"/>
    <property type="evidence" value="ECO:0007669"/>
    <property type="project" value="UniProtKB-SubCell"/>
</dbReference>
<keyword evidence="2 5" id="KW-0812">Transmembrane</keyword>
<dbReference type="Pfam" id="PF24961">
    <property type="entry name" value="NfeD_membrane"/>
    <property type="match status" value="1"/>
</dbReference>
<feature type="domain" description="NfeD integral membrane" evidence="7">
    <location>
        <begin position="9"/>
        <end position="128"/>
    </location>
</feature>
<dbReference type="EMBL" id="JACNJN010000032">
    <property type="protein sequence ID" value="MBC8333928.1"/>
    <property type="molecule type" value="Genomic_DNA"/>
</dbReference>
<dbReference type="Proteomes" id="UP000614469">
    <property type="component" value="Unassembled WGS sequence"/>
</dbReference>